<organism evidence="2">
    <name type="scientific">Ornithodoros turicata</name>
    <dbReference type="NCBI Taxonomy" id="34597"/>
    <lineage>
        <taxon>Eukaryota</taxon>
        <taxon>Metazoa</taxon>
        <taxon>Ecdysozoa</taxon>
        <taxon>Arthropoda</taxon>
        <taxon>Chelicerata</taxon>
        <taxon>Arachnida</taxon>
        <taxon>Acari</taxon>
        <taxon>Parasitiformes</taxon>
        <taxon>Ixodida</taxon>
        <taxon>Ixodoidea</taxon>
        <taxon>Argasidae</taxon>
        <taxon>Ornithodorinae</taxon>
        <taxon>Ornithodoros</taxon>
    </lineage>
</organism>
<name>A0A3G2JZW4_9ACAR</name>
<proteinExistence type="predicted"/>
<gene>
    <name evidence="2" type="primary">ATP8</name>
</gene>
<evidence type="ECO:0000256" key="1">
    <source>
        <dbReference type="SAM" id="Phobius"/>
    </source>
</evidence>
<evidence type="ECO:0000313" key="2">
    <source>
        <dbReference type="EMBL" id="AYN50588.1"/>
    </source>
</evidence>
<dbReference type="EMBL" id="MF818021">
    <property type="protein sequence ID" value="AYN50588.1"/>
    <property type="molecule type" value="Genomic_DNA"/>
</dbReference>
<dbReference type="CTD" id="4509"/>
<dbReference type="RefSeq" id="YP_009536323.1">
    <property type="nucleotide sequence ID" value="NC_039829.1"/>
</dbReference>
<reference evidence="2" key="1">
    <citation type="journal article" date="2019" name="Ticks Tick Borne Dis.">
        <title>Argasid and ixodid systematics: Implications for soft tick evolution and systematics, with a new argasid species list.</title>
        <authorList>
            <person name="Mans B.J."/>
            <person name="Featherston J."/>
            <person name="Kvas M."/>
            <person name="Pillay K.A."/>
            <person name="de Klerk D.G."/>
            <person name="Pienaar R."/>
            <person name="de Castro M.H."/>
            <person name="Schwan T.G."/>
            <person name="Lopez J.E."/>
            <person name="Teel P."/>
            <person name="Perez de Leon A.A."/>
            <person name="Sonenshine D.E."/>
            <person name="Egekwu N.I."/>
            <person name="Bakkes D.K."/>
            <person name="Heyne H."/>
            <person name="Kanduma E.G."/>
            <person name="Nyangiwe N."/>
            <person name="Bouattour A."/>
            <person name="Latif A.A."/>
        </authorList>
    </citation>
    <scope>NUCLEOTIDE SEQUENCE</scope>
    <source>
        <strain evidence="2">Kansas</strain>
    </source>
</reference>
<accession>A0A3G2JZW4</accession>
<sequence>MPQLFPMNWNILTFSFLCMMVILTTVMYFSFNLKTSKTSIKKNIFEKEWKW</sequence>
<feature type="transmembrane region" description="Helical" evidence="1">
    <location>
        <begin position="12"/>
        <end position="31"/>
    </location>
</feature>
<dbReference type="AlphaFoldDB" id="A0A3G2JZW4"/>
<dbReference type="GeneID" id="38339201"/>
<geneLocation type="mitochondrion" evidence="2"/>
<dbReference type="KEGG" id="oti:38339201"/>
<keyword evidence="1" id="KW-1133">Transmembrane helix</keyword>
<keyword evidence="1" id="KW-0472">Membrane</keyword>
<keyword evidence="2" id="KW-0496">Mitochondrion</keyword>
<protein>
    <submittedName>
        <fullName evidence="2">ATP synthase F0 subunit 8</fullName>
    </submittedName>
</protein>
<keyword evidence="1" id="KW-0812">Transmembrane</keyword>